<evidence type="ECO:0000256" key="1">
    <source>
        <dbReference type="ARBA" id="ARBA00001947"/>
    </source>
</evidence>
<dbReference type="GO" id="GO:0005886">
    <property type="term" value="C:plasma membrane"/>
    <property type="evidence" value="ECO:0007669"/>
    <property type="project" value="TreeGrafter"/>
</dbReference>
<feature type="region of interest" description="Disordered" evidence="7">
    <location>
        <begin position="728"/>
        <end position="749"/>
    </location>
</feature>
<dbReference type="SUPFAM" id="SSF55486">
    <property type="entry name" value="Metalloproteases ('zincins'), catalytic domain"/>
    <property type="match status" value="1"/>
</dbReference>
<dbReference type="GO" id="GO:0004222">
    <property type="term" value="F:metalloendopeptidase activity"/>
    <property type="evidence" value="ECO:0007669"/>
    <property type="project" value="InterPro"/>
</dbReference>
<dbReference type="GeneTree" id="ENSGT00940000157799"/>
<dbReference type="InterPro" id="IPR024079">
    <property type="entry name" value="MetalloPept_cat_dom_sf"/>
</dbReference>
<evidence type="ECO:0000259" key="8">
    <source>
        <dbReference type="Pfam" id="PF01431"/>
    </source>
</evidence>
<keyword evidence="6" id="KW-0482">Metalloprotease</keyword>
<dbReference type="Gene3D" id="3.40.390.10">
    <property type="entry name" value="Collagenase (Catalytic Domain)"/>
    <property type="match status" value="1"/>
</dbReference>
<dbReference type="GO" id="GO:0016485">
    <property type="term" value="P:protein processing"/>
    <property type="evidence" value="ECO:0007669"/>
    <property type="project" value="TreeGrafter"/>
</dbReference>
<sequence>QSAPWGGGWRQRAECCVCFSKEEKTIVKRKPRGSFAFPIKTRPKHVAAARILQNMDPSREPCDDFYQYACGGWLRRHVIPETNSRYSVFDILRDELEVILKGVLENSTAKDRPAVRKAKMLYRSCMNESVIEKRDSQPLLNILDVMGGWPVTMEKWNESVGKARAWRRPQLLSSSARLWGPPAPCPGSRLLCLQIDQPTLGMPSRDYYFNEGSNQKVREAYLQFMVSVATMLRADMNLPENSYLVREDMAQVLELETQLANATAPQEERHDVTTLYHRMSLEDLQNKFGLKGFNWTLFIQSVLSSVKIKLLPDEEVVVYGIPYLQNLEDIIDVYSARTMQNYLVWRLVLDRISSLSQRFKEARASYRKVSGTPQRVEEVRWRECVSYVNSNMESAVGSLYVREAFPGDSKDAVRELIDKVRAVFVETLDELRWMDEASKKKAQEKAMNIREQIGYPDYILEEGNKHLDEEYSNLNFSEDQYFENGLQNLKAGAQRSLKKLREKVDQNLWIIGPAVVNAFYSPNRNQIVFPAGILQPPFFSKEQPQALNFGGIGMVIGHEITHGFDDNGRNFDKNGNMLDWWSNFSAQHFREQSECMVRQYGNYSWEPPVNGFSTLGENIADNGGVRQAYKAYLKWMAEGGKDQQLPGLELSYDQLFFINYAQVGALVPTPPAAVPAGNPLEGLHYGRFQGRGERADQAEPELTSLETFLEEEDGGGWSLGGFRWSWGSPPHTQEEAAWDRWDSLVPGKK</sequence>
<dbReference type="Pfam" id="PF01431">
    <property type="entry name" value="Peptidase_M13"/>
    <property type="match status" value="1"/>
</dbReference>
<dbReference type="PRINTS" id="PR00786">
    <property type="entry name" value="NEPRILYSIN"/>
</dbReference>
<evidence type="ECO:0000256" key="3">
    <source>
        <dbReference type="ARBA" id="ARBA00022723"/>
    </source>
</evidence>
<evidence type="ECO:0000259" key="9">
    <source>
        <dbReference type="Pfam" id="PF05649"/>
    </source>
</evidence>
<keyword evidence="3" id="KW-0479">Metal-binding</keyword>
<name>A0A452U0T1_URSMA</name>
<proteinExistence type="predicted"/>
<dbReference type="PROSITE" id="PS51885">
    <property type="entry name" value="NEPRILYSIN"/>
    <property type="match status" value="1"/>
</dbReference>
<dbReference type="InterPro" id="IPR042089">
    <property type="entry name" value="Peptidase_M13_dom_2"/>
</dbReference>
<dbReference type="PANTHER" id="PTHR11733">
    <property type="entry name" value="ZINC METALLOPROTEASE FAMILY M13 NEPRILYSIN-RELATED"/>
    <property type="match status" value="1"/>
</dbReference>
<accession>A0A452U0T1</accession>
<keyword evidence="2" id="KW-0645">Protease</keyword>
<evidence type="ECO:0000256" key="5">
    <source>
        <dbReference type="ARBA" id="ARBA00022833"/>
    </source>
</evidence>
<dbReference type="Gene3D" id="1.10.1380.10">
    <property type="entry name" value="Neutral endopeptidase , domain2"/>
    <property type="match status" value="1"/>
</dbReference>
<feature type="domain" description="Peptidase M13 N-terminal" evidence="9">
    <location>
        <begin position="61"/>
        <end position="456"/>
    </location>
</feature>
<dbReference type="Ensembl" id="ENSUMAT00000016992.1">
    <property type="protein sequence ID" value="ENSUMAP00000014322.1"/>
    <property type="gene ID" value="ENSUMAG00000010478.1"/>
</dbReference>
<evidence type="ECO:0000313" key="10">
    <source>
        <dbReference type="Ensembl" id="ENSUMAP00000014322"/>
    </source>
</evidence>
<feature type="compositionally biased region" description="Basic and acidic residues" evidence="7">
    <location>
        <begin position="732"/>
        <end position="742"/>
    </location>
</feature>
<comment type="cofactor">
    <cofactor evidence="1">
        <name>Zn(2+)</name>
        <dbReference type="ChEBI" id="CHEBI:29105"/>
    </cofactor>
</comment>
<dbReference type="InterPro" id="IPR000718">
    <property type="entry name" value="Peptidase_M13"/>
</dbReference>
<gene>
    <name evidence="10" type="primary">MMEL1</name>
</gene>
<dbReference type="PANTHER" id="PTHR11733:SF141">
    <property type="entry name" value="MEMBRANE METALLO-ENDOPEPTIDASE-LIKE 1"/>
    <property type="match status" value="1"/>
</dbReference>
<dbReference type="CDD" id="cd08662">
    <property type="entry name" value="M13"/>
    <property type="match status" value="1"/>
</dbReference>
<keyword evidence="5" id="KW-0862">Zinc</keyword>
<dbReference type="GO" id="GO:0046872">
    <property type="term" value="F:metal ion binding"/>
    <property type="evidence" value="ECO:0007669"/>
    <property type="project" value="UniProtKB-KW"/>
</dbReference>
<dbReference type="AlphaFoldDB" id="A0A452U0T1"/>
<keyword evidence="4" id="KW-0378">Hydrolase</keyword>
<dbReference type="InterPro" id="IPR008753">
    <property type="entry name" value="Peptidase_M13_N"/>
</dbReference>
<evidence type="ECO:0000256" key="6">
    <source>
        <dbReference type="ARBA" id="ARBA00023049"/>
    </source>
</evidence>
<organism evidence="10">
    <name type="scientific">Ursus maritimus</name>
    <name type="common">Polar bear</name>
    <name type="synonym">Thalarctos maritimus</name>
    <dbReference type="NCBI Taxonomy" id="29073"/>
    <lineage>
        <taxon>Eukaryota</taxon>
        <taxon>Metazoa</taxon>
        <taxon>Chordata</taxon>
        <taxon>Craniata</taxon>
        <taxon>Vertebrata</taxon>
        <taxon>Euteleostomi</taxon>
        <taxon>Mammalia</taxon>
        <taxon>Eutheria</taxon>
        <taxon>Laurasiatheria</taxon>
        <taxon>Carnivora</taxon>
        <taxon>Caniformia</taxon>
        <taxon>Ursidae</taxon>
        <taxon>Ursus</taxon>
    </lineage>
</organism>
<evidence type="ECO:0000256" key="2">
    <source>
        <dbReference type="ARBA" id="ARBA00022670"/>
    </source>
</evidence>
<reference evidence="10" key="1">
    <citation type="submission" date="2019-03" db="UniProtKB">
        <authorList>
            <consortium name="Ensembl"/>
        </authorList>
    </citation>
    <scope>IDENTIFICATION</scope>
</reference>
<protein>
    <submittedName>
        <fullName evidence="10">Membrane metalloendopeptidase like 1</fullName>
    </submittedName>
</protein>
<feature type="domain" description="Peptidase M13 C-terminal" evidence="8">
    <location>
        <begin position="517"/>
        <end position="663"/>
    </location>
</feature>
<dbReference type="Pfam" id="PF05649">
    <property type="entry name" value="Peptidase_M13_N"/>
    <property type="match status" value="1"/>
</dbReference>
<evidence type="ECO:0000256" key="7">
    <source>
        <dbReference type="SAM" id="MobiDB-lite"/>
    </source>
</evidence>
<evidence type="ECO:0000256" key="4">
    <source>
        <dbReference type="ARBA" id="ARBA00022801"/>
    </source>
</evidence>
<dbReference type="InterPro" id="IPR018497">
    <property type="entry name" value="Peptidase_M13_C"/>
</dbReference>